<dbReference type="PRINTS" id="PR00719">
    <property type="entry name" value="LMWPTPASE"/>
</dbReference>
<accession>A0A2V5JXX6</accession>
<dbReference type="InterPro" id="IPR023485">
    <property type="entry name" value="Ptyr_pPase"/>
</dbReference>
<organism evidence="6 7">
    <name type="scientific">Paenibacillus flagellatus</name>
    <dbReference type="NCBI Taxonomy" id="2211139"/>
    <lineage>
        <taxon>Bacteria</taxon>
        <taxon>Bacillati</taxon>
        <taxon>Bacillota</taxon>
        <taxon>Bacilli</taxon>
        <taxon>Bacillales</taxon>
        <taxon>Paenibacillaceae</taxon>
        <taxon>Paenibacillus</taxon>
    </lineage>
</organism>
<dbReference type="SUPFAM" id="SSF52788">
    <property type="entry name" value="Phosphotyrosine protein phosphatases I"/>
    <property type="match status" value="1"/>
</dbReference>
<evidence type="ECO:0000256" key="1">
    <source>
        <dbReference type="ARBA" id="ARBA00011063"/>
    </source>
</evidence>
<dbReference type="SMART" id="SM00226">
    <property type="entry name" value="LMWPc"/>
    <property type="match status" value="1"/>
</dbReference>
<evidence type="ECO:0000256" key="2">
    <source>
        <dbReference type="ARBA" id="ARBA00022801"/>
    </source>
</evidence>
<dbReference type="Pfam" id="PF01451">
    <property type="entry name" value="LMWPc"/>
    <property type="match status" value="1"/>
</dbReference>
<dbReference type="PANTHER" id="PTHR11717">
    <property type="entry name" value="LOW MOLECULAR WEIGHT PROTEIN TYROSINE PHOSPHATASE"/>
    <property type="match status" value="1"/>
</dbReference>
<comment type="caution">
    <text evidence="6">The sequence shown here is derived from an EMBL/GenBank/DDBJ whole genome shotgun (WGS) entry which is preliminary data.</text>
</comment>
<keyword evidence="7" id="KW-1185">Reference proteome</keyword>
<keyword evidence="3" id="KW-0904">Protein phosphatase</keyword>
<dbReference type="GO" id="GO:0004725">
    <property type="term" value="F:protein tyrosine phosphatase activity"/>
    <property type="evidence" value="ECO:0007669"/>
    <property type="project" value="InterPro"/>
</dbReference>
<dbReference type="Proteomes" id="UP000247476">
    <property type="component" value="Unassembled WGS sequence"/>
</dbReference>
<reference evidence="6 7" key="1">
    <citation type="submission" date="2018-05" db="EMBL/GenBank/DDBJ databases">
        <title>Paenibacillus flagellatus sp. nov., isolated from selenium mineral soil.</title>
        <authorList>
            <person name="Dai X."/>
        </authorList>
    </citation>
    <scope>NUCLEOTIDE SEQUENCE [LARGE SCALE GENOMIC DNA]</scope>
    <source>
        <strain evidence="6 7">DXL2</strain>
    </source>
</reference>
<keyword evidence="2" id="KW-0378">Hydrolase</keyword>
<dbReference type="CDD" id="cd16344">
    <property type="entry name" value="LMWPAP"/>
    <property type="match status" value="1"/>
</dbReference>
<evidence type="ECO:0000313" key="7">
    <source>
        <dbReference type="Proteomes" id="UP000247476"/>
    </source>
</evidence>
<evidence type="ECO:0000313" key="6">
    <source>
        <dbReference type="EMBL" id="PYI51122.1"/>
    </source>
</evidence>
<dbReference type="RefSeq" id="WP_110842966.1">
    <property type="nucleotide sequence ID" value="NZ_QJVJ01000014.1"/>
</dbReference>
<evidence type="ECO:0000259" key="5">
    <source>
        <dbReference type="SMART" id="SM00226"/>
    </source>
</evidence>
<feature type="domain" description="Phosphotyrosine protein phosphatase I" evidence="5">
    <location>
        <begin position="3"/>
        <end position="189"/>
    </location>
</feature>
<dbReference type="AlphaFoldDB" id="A0A2V5JXX6"/>
<evidence type="ECO:0000256" key="4">
    <source>
        <dbReference type="PIRSR" id="PIRSR617867-1"/>
    </source>
</evidence>
<sequence>MYERILFVCTGNTCRSPLAEGLFRSMARREGLRLDVRSAGVSAWDGAPISKHSADILKERGVTDRLSSSAVTGEAVSWADLILTMTAGHKEAVIRRYPEAVDKVFTLKEFAEDDPQAAAKIEERHRIHSELQIKRALGQPITPDELLQAEQAEYGMPSFDISDPFGGDRAQYEKTADEIEAYLAKLIRKLRRAES</sequence>
<comment type="similarity">
    <text evidence="1">Belongs to the low molecular weight phosphotyrosine protein phosphatase family.</text>
</comment>
<dbReference type="OrthoDB" id="9784339at2"/>
<dbReference type="InterPro" id="IPR050438">
    <property type="entry name" value="LMW_PTPase"/>
</dbReference>
<dbReference type="InterPro" id="IPR036196">
    <property type="entry name" value="Ptyr_pPase_sf"/>
</dbReference>
<evidence type="ECO:0000256" key="3">
    <source>
        <dbReference type="ARBA" id="ARBA00022912"/>
    </source>
</evidence>
<dbReference type="PANTHER" id="PTHR11717:SF31">
    <property type="entry name" value="LOW MOLECULAR WEIGHT PROTEIN-TYROSINE-PHOSPHATASE ETP-RELATED"/>
    <property type="match status" value="1"/>
</dbReference>
<dbReference type="Gene3D" id="3.40.50.2300">
    <property type="match status" value="1"/>
</dbReference>
<feature type="active site" evidence="4">
    <location>
        <position position="15"/>
    </location>
</feature>
<name>A0A2V5JXX6_9BACL</name>
<gene>
    <name evidence="6" type="ORF">DLM86_25870</name>
</gene>
<dbReference type="InterPro" id="IPR017867">
    <property type="entry name" value="Tyr_phospatase_low_mol_wt"/>
</dbReference>
<dbReference type="EMBL" id="QJVJ01000014">
    <property type="protein sequence ID" value="PYI51122.1"/>
    <property type="molecule type" value="Genomic_DNA"/>
</dbReference>
<protein>
    <submittedName>
        <fullName evidence="6">Low molecular weight phosphatase family protein</fullName>
    </submittedName>
</protein>
<feature type="active site" description="Nucleophile" evidence="4">
    <location>
        <position position="9"/>
    </location>
</feature>
<proteinExistence type="inferred from homology"/>